<evidence type="ECO:0000259" key="6">
    <source>
        <dbReference type="PROSITE" id="PS50268"/>
    </source>
</evidence>
<evidence type="ECO:0000256" key="1">
    <source>
        <dbReference type="ARBA" id="ARBA00004370"/>
    </source>
</evidence>
<feature type="domain" description="Cadherin" evidence="6">
    <location>
        <begin position="321"/>
        <end position="439"/>
    </location>
</feature>
<dbReference type="SUPFAM" id="SSF49313">
    <property type="entry name" value="Cadherin-like"/>
    <property type="match status" value="1"/>
</dbReference>
<dbReference type="InterPro" id="IPR015919">
    <property type="entry name" value="Cadherin-like_sf"/>
</dbReference>
<keyword evidence="3" id="KW-0106">Calcium</keyword>
<dbReference type="InterPro" id="IPR002126">
    <property type="entry name" value="Cadherin-like_dom"/>
</dbReference>
<keyword evidence="2" id="KW-0677">Repeat</keyword>
<dbReference type="InterPro" id="IPR039808">
    <property type="entry name" value="Cadherin"/>
</dbReference>
<accession>A0A5A8C4P6</accession>
<dbReference type="GO" id="GO:0005509">
    <property type="term" value="F:calcium ion binding"/>
    <property type="evidence" value="ECO:0007669"/>
    <property type="project" value="InterPro"/>
</dbReference>
<evidence type="ECO:0000313" key="8">
    <source>
        <dbReference type="Proteomes" id="UP000324907"/>
    </source>
</evidence>
<gene>
    <name evidence="7" type="ORF">FNF28_07539</name>
</gene>
<dbReference type="EMBL" id="VLTL01000279">
    <property type="protein sequence ID" value="KAA0147627.1"/>
    <property type="molecule type" value="Genomic_DNA"/>
</dbReference>
<dbReference type="Gene3D" id="2.60.40.60">
    <property type="entry name" value="Cadherins"/>
    <property type="match status" value="2"/>
</dbReference>
<comment type="subcellular location">
    <subcellularLocation>
        <location evidence="1">Membrane</location>
    </subcellularLocation>
</comment>
<dbReference type="GO" id="GO:0045296">
    <property type="term" value="F:cadherin binding"/>
    <property type="evidence" value="ECO:0007669"/>
    <property type="project" value="TreeGrafter"/>
</dbReference>
<feature type="domain" description="Cadherin" evidence="6">
    <location>
        <begin position="93"/>
        <end position="200"/>
    </location>
</feature>
<organism evidence="7 8">
    <name type="scientific">Cafeteria roenbergensis</name>
    <name type="common">Marine flagellate</name>
    <dbReference type="NCBI Taxonomy" id="33653"/>
    <lineage>
        <taxon>Eukaryota</taxon>
        <taxon>Sar</taxon>
        <taxon>Stramenopiles</taxon>
        <taxon>Bigyra</taxon>
        <taxon>Opalozoa</taxon>
        <taxon>Bicosoecida</taxon>
        <taxon>Cafeteriaceae</taxon>
        <taxon>Cafeteria</taxon>
    </lineage>
</organism>
<comment type="caution">
    <text evidence="7">The sequence shown here is derived from an EMBL/GenBank/DDBJ whole genome shotgun (WGS) entry which is preliminary data.</text>
</comment>
<proteinExistence type="predicted"/>
<evidence type="ECO:0000256" key="3">
    <source>
        <dbReference type="ARBA" id="ARBA00022837"/>
    </source>
</evidence>
<dbReference type="GO" id="GO:0007156">
    <property type="term" value="P:homophilic cell adhesion via plasma membrane adhesion molecules"/>
    <property type="evidence" value="ECO:0007669"/>
    <property type="project" value="InterPro"/>
</dbReference>
<dbReference type="PANTHER" id="PTHR24027:SF438">
    <property type="entry name" value="CADHERIN 23"/>
    <property type="match status" value="1"/>
</dbReference>
<evidence type="ECO:0000256" key="2">
    <source>
        <dbReference type="ARBA" id="ARBA00022737"/>
    </source>
</evidence>
<reference evidence="7 8" key="1">
    <citation type="submission" date="2019-07" db="EMBL/GenBank/DDBJ databases">
        <title>Genomes of Cafeteria roenbergensis.</title>
        <authorList>
            <person name="Fischer M.G."/>
            <person name="Hackl T."/>
            <person name="Roman M."/>
        </authorList>
    </citation>
    <scope>NUCLEOTIDE SEQUENCE [LARGE SCALE GENOMIC DNA]</scope>
    <source>
        <strain evidence="7 8">RCC970-E3</strain>
    </source>
</reference>
<dbReference type="AlphaFoldDB" id="A0A5A8C4P6"/>
<keyword evidence="4" id="KW-0472">Membrane</keyword>
<name>A0A5A8C4P6_CAFRO</name>
<dbReference type="PROSITE" id="PS50268">
    <property type="entry name" value="CADHERIN_2"/>
    <property type="match status" value="2"/>
</dbReference>
<sequence length="444" mass="47482">MGLNHEVVDSYTLVVSVPAGVFRVANARTGQLEVDEGRLGLRRRCSEPTASDDARDRRGQAVVLRPTPVHHGTVNILDVQEPPSVVAAAFEGLPENSAAGVHVGTKKVKASDPDADDAGKAGLLDHVPGGENEDGGGSVRDRSVLGQPPRGRVPDVGARRLDFEGKNLFALTVSATDSEGNSASAAVTVRLSNVNEPPMLRENGTAIAAMENTVQDIRSIMDLVRDPDAGDAFRFEILSGDRCSSGAKVIKIDASTGVLSMVALGTCTQTYDPSTPQFKPNDVDFDNKFDLMIRITDSHLASTVNHLVIKLSNSNSRPRFVSRTEPFLLDENSAVGTLVGTVFAVDQNYQKQSLEYAVGPRGANVNRPFPFKMVTREATEQDRMALAQSDAGASVQLRQVGEILVDGPIDFEGEFSTYQMVVVATDSDSNLPLTGSMDVHRGRG</sequence>
<dbReference type="Proteomes" id="UP000324907">
    <property type="component" value="Unassembled WGS sequence"/>
</dbReference>
<protein>
    <recommendedName>
        <fullName evidence="6">Cadherin domain-containing protein</fullName>
    </recommendedName>
</protein>
<evidence type="ECO:0000256" key="5">
    <source>
        <dbReference type="SAM" id="MobiDB-lite"/>
    </source>
</evidence>
<dbReference type="GO" id="GO:0016477">
    <property type="term" value="P:cell migration"/>
    <property type="evidence" value="ECO:0007669"/>
    <property type="project" value="TreeGrafter"/>
</dbReference>
<evidence type="ECO:0000313" key="7">
    <source>
        <dbReference type="EMBL" id="KAA0147627.1"/>
    </source>
</evidence>
<dbReference type="GO" id="GO:0008013">
    <property type="term" value="F:beta-catenin binding"/>
    <property type="evidence" value="ECO:0007669"/>
    <property type="project" value="TreeGrafter"/>
</dbReference>
<dbReference type="PANTHER" id="PTHR24027">
    <property type="entry name" value="CADHERIN-23"/>
    <property type="match status" value="1"/>
</dbReference>
<feature type="region of interest" description="Disordered" evidence="5">
    <location>
        <begin position="106"/>
        <end position="157"/>
    </location>
</feature>
<evidence type="ECO:0000256" key="4">
    <source>
        <dbReference type="ARBA" id="ARBA00023136"/>
    </source>
</evidence>
<dbReference type="CDD" id="cd11304">
    <property type="entry name" value="Cadherin_repeat"/>
    <property type="match status" value="2"/>
</dbReference>
<dbReference type="GO" id="GO:0016342">
    <property type="term" value="C:catenin complex"/>
    <property type="evidence" value="ECO:0007669"/>
    <property type="project" value="TreeGrafter"/>
</dbReference>